<dbReference type="InterPro" id="IPR027417">
    <property type="entry name" value="P-loop_NTPase"/>
</dbReference>
<dbReference type="Gene3D" id="3.40.50.300">
    <property type="entry name" value="P-loop containing nucleotide triphosphate hydrolases"/>
    <property type="match status" value="1"/>
</dbReference>
<dbReference type="InterPro" id="IPR001611">
    <property type="entry name" value="Leu-rich_rpt"/>
</dbReference>
<dbReference type="InterPro" id="IPR032675">
    <property type="entry name" value="LRR_dom_sf"/>
</dbReference>
<dbReference type="PANTHER" id="PTHR46844:SF1">
    <property type="entry name" value="SLR5058 PROTEIN"/>
    <property type="match status" value="1"/>
</dbReference>
<sequence>MAGKADLFTKVLVVPLAKGLLRRAGLEDLAESGAALLNDAARRTDAEQARQEAARLAEDLVSSIVSRHAATFEADGTPVRVEAVAEALGAVIAEAATPEGLLARNLDPRRLVEELAKEPPSADFGVAERELYESALTDLAAGLVDRAADLKGFDRAFQREVLERLPTEQERRKRRDQVRLEYEHRYAAHVQRANNRLELFGSDLPAEAREQALSAAYTTLCLNRNAATAEEFERIFASHLFATVDTENRRLLVRGEAGGGKTTLLRWAAMEMTEPRSHLGSAVSELFNGSWQRQRSLFDIVLRWRRCLPVLIRLRDCPDGIPPVHQFIAHVERVIGPAPEGWMVEALTGGGVFVMLDGVDEVAHFDRPRVAEAIGQLVAAYPKARFVVTTRPAAVPAGWLARYGFAEATIAPLTARDQGELIGRWHHAMAAAVPVERRGTLYAKEQRLRDRLDDTPSLARLGSNPLMLAMLCALNYRIESDVPDRAFELCDKLCTLLVDEKDRESRLRRDVMHPVWAGLDGKRKRALMRELAFYLVDGPGSAIGSSIRVETADRILSGMLESFGHAGEAVEPFRRAVVERCGLLRDSSPGRLDFLHNTLKEFLAAQHFIEMRLEDKLAARARNPEWRNVLLFAAGGGPRPFVDSLFTQIAEAADTEPAGKVKRRLQVMAWAVGTVAVALSPALRARHAELETTLIPPKTVEEAELLAEAGEQVLDPLIAAKPRNVRSTAATVRALLRIGSGRAKTAALGRYGSDLRKAVIDELVGSFNPLDLPSVQKLLLDGLPLENGWRRMVTDVSPLATLTGLQTLDLSDSLVSDLRPLASLPCLEALFLGRTPVKNIQPLSALDGLTNLDISDTPVADISALADLVELCRLNLSGLSNLHDISTLAGFRSLQMVELYGTAIIDLSPLAGLEKLEILGLGAIREVDLRSLSGLTSLKQLSLRSSGITDLSPLATLTGLEIIELAGIAPTDLSPLDSLPNLRTVILPDGTMQTRSIPGSLVSGS</sequence>
<organism evidence="4 5">
    <name type="scientific">Azospirillum oleiclasticum</name>
    <dbReference type="NCBI Taxonomy" id="2735135"/>
    <lineage>
        <taxon>Bacteria</taxon>
        <taxon>Pseudomonadati</taxon>
        <taxon>Pseudomonadota</taxon>
        <taxon>Alphaproteobacteria</taxon>
        <taxon>Rhodospirillales</taxon>
        <taxon>Azospirillaceae</taxon>
        <taxon>Azospirillum</taxon>
    </lineage>
</organism>
<accession>A0ABX2T9V0</accession>
<protein>
    <submittedName>
        <fullName evidence="4">NACHT domain-containing protein</fullName>
    </submittedName>
</protein>
<dbReference type="PANTHER" id="PTHR46844">
    <property type="entry name" value="SLR5058 PROTEIN"/>
    <property type="match status" value="1"/>
</dbReference>
<dbReference type="EMBL" id="JABFDB010000002">
    <property type="protein sequence ID" value="NYZ19445.1"/>
    <property type="molecule type" value="Genomic_DNA"/>
</dbReference>
<keyword evidence="2" id="KW-0067">ATP-binding</keyword>
<dbReference type="Gene3D" id="3.80.10.10">
    <property type="entry name" value="Ribonuclease Inhibitor"/>
    <property type="match status" value="1"/>
</dbReference>
<keyword evidence="5" id="KW-1185">Reference proteome</keyword>
<reference evidence="4 5" key="1">
    <citation type="submission" date="2020-05" db="EMBL/GenBank/DDBJ databases">
        <title>Azospirillum oleiclasticum sp. nov, a nitrogen-fixing and heavy crude oil-emulsifying bacterium isolated from the crude oil of Yumen Oilfield.</title>
        <authorList>
            <person name="Wu D."/>
            <person name="Cai M."/>
            <person name="Zhang X."/>
        </authorList>
    </citation>
    <scope>NUCLEOTIDE SEQUENCE [LARGE SCALE GENOMIC DNA]</scope>
    <source>
        <strain evidence="4 5">ROY-1-1-2</strain>
    </source>
</reference>
<dbReference type="PROSITE" id="PS50837">
    <property type="entry name" value="NACHT"/>
    <property type="match status" value="1"/>
</dbReference>
<dbReference type="PROSITE" id="PS51450">
    <property type="entry name" value="LRR"/>
    <property type="match status" value="2"/>
</dbReference>
<comment type="caution">
    <text evidence="4">The sequence shown here is derived from an EMBL/GenBank/DDBJ whole genome shotgun (WGS) entry which is preliminary data.</text>
</comment>
<dbReference type="SUPFAM" id="SSF52058">
    <property type="entry name" value="L domain-like"/>
    <property type="match status" value="1"/>
</dbReference>
<evidence type="ECO:0000256" key="2">
    <source>
        <dbReference type="ARBA" id="ARBA00022840"/>
    </source>
</evidence>
<evidence type="ECO:0000313" key="5">
    <source>
        <dbReference type="Proteomes" id="UP000584642"/>
    </source>
</evidence>
<gene>
    <name evidence="4" type="ORF">HND93_06965</name>
</gene>
<proteinExistence type="predicted"/>
<feature type="domain" description="NACHT" evidence="3">
    <location>
        <begin position="249"/>
        <end position="474"/>
    </location>
</feature>
<evidence type="ECO:0000313" key="4">
    <source>
        <dbReference type="EMBL" id="NYZ19445.1"/>
    </source>
</evidence>
<dbReference type="SUPFAM" id="SSF52540">
    <property type="entry name" value="P-loop containing nucleoside triphosphate hydrolases"/>
    <property type="match status" value="1"/>
</dbReference>
<evidence type="ECO:0000256" key="1">
    <source>
        <dbReference type="ARBA" id="ARBA00022741"/>
    </source>
</evidence>
<dbReference type="Pfam" id="PF23952">
    <property type="entry name" value="LRR_EndoS"/>
    <property type="match status" value="1"/>
</dbReference>
<dbReference type="Pfam" id="PF05729">
    <property type="entry name" value="NACHT"/>
    <property type="match status" value="1"/>
</dbReference>
<evidence type="ECO:0000259" key="3">
    <source>
        <dbReference type="PROSITE" id="PS50837"/>
    </source>
</evidence>
<name>A0ABX2T9V0_9PROT</name>
<dbReference type="InterPro" id="IPR007111">
    <property type="entry name" value="NACHT_NTPase"/>
</dbReference>
<dbReference type="Proteomes" id="UP000584642">
    <property type="component" value="Unassembled WGS sequence"/>
</dbReference>
<keyword evidence="1" id="KW-0547">Nucleotide-binding</keyword>
<dbReference type="RefSeq" id="WP_180281189.1">
    <property type="nucleotide sequence ID" value="NZ_JABFDB010000002.1"/>
</dbReference>